<evidence type="ECO:0000256" key="9">
    <source>
        <dbReference type="SAM" id="Phobius"/>
    </source>
</evidence>
<feature type="transmembrane region" description="Helical" evidence="9">
    <location>
        <begin position="105"/>
        <end position="122"/>
    </location>
</feature>
<evidence type="ECO:0000256" key="2">
    <source>
        <dbReference type="ARBA" id="ARBA00007079"/>
    </source>
</evidence>
<evidence type="ECO:0000256" key="6">
    <source>
        <dbReference type="ARBA" id="ARBA00023065"/>
    </source>
</evidence>
<evidence type="ECO:0000256" key="7">
    <source>
        <dbReference type="ARBA" id="ARBA00023136"/>
    </source>
</evidence>
<feature type="transmembrane region" description="Helical" evidence="9">
    <location>
        <begin position="57"/>
        <end position="73"/>
    </location>
</feature>
<feature type="transmembrane region" description="Helical" evidence="9">
    <location>
        <begin position="159"/>
        <end position="179"/>
    </location>
</feature>
<name>A0A7S3UFF0_9CHLO</name>
<comment type="similarity">
    <text evidence="2">Belongs to the aromatic acid exporter (TC 2.A.85) family.</text>
</comment>
<dbReference type="InterPro" id="IPR020966">
    <property type="entry name" value="ALMT"/>
</dbReference>
<feature type="transmembrane region" description="Helical" evidence="9">
    <location>
        <begin position="129"/>
        <end position="147"/>
    </location>
</feature>
<dbReference type="PANTHER" id="PTHR31086">
    <property type="entry name" value="ALUMINUM-ACTIVATED MALATE TRANSPORTER 10"/>
    <property type="match status" value="1"/>
</dbReference>
<dbReference type="EMBL" id="HBIS01007013">
    <property type="protein sequence ID" value="CAE0612460.1"/>
    <property type="molecule type" value="Transcribed_RNA"/>
</dbReference>
<organism evidence="10">
    <name type="scientific">Picocystis salinarum</name>
    <dbReference type="NCBI Taxonomy" id="88271"/>
    <lineage>
        <taxon>Eukaryota</taxon>
        <taxon>Viridiplantae</taxon>
        <taxon>Chlorophyta</taxon>
        <taxon>Picocystophyceae</taxon>
        <taxon>Picocystales</taxon>
        <taxon>Picocystaceae</taxon>
        <taxon>Picocystis</taxon>
    </lineage>
</organism>
<dbReference type="GO" id="GO:0016020">
    <property type="term" value="C:membrane"/>
    <property type="evidence" value="ECO:0007669"/>
    <property type="project" value="UniProtKB-SubCell"/>
</dbReference>
<keyword evidence="7 9" id="KW-0472">Membrane</keyword>
<feature type="transmembrane region" description="Helical" evidence="9">
    <location>
        <begin position="21"/>
        <end position="37"/>
    </location>
</feature>
<gene>
    <name evidence="10" type="ORF">PSAL00342_LOCUS6359</name>
</gene>
<protein>
    <submittedName>
        <fullName evidence="10">Uncharacterized protein</fullName>
    </submittedName>
</protein>
<accession>A0A7S3UFF0</accession>
<keyword evidence="3" id="KW-0813">Transport</keyword>
<dbReference type="AlphaFoldDB" id="A0A7S3UFF0"/>
<dbReference type="GO" id="GO:0034220">
    <property type="term" value="P:monoatomic ion transmembrane transport"/>
    <property type="evidence" value="ECO:0007669"/>
    <property type="project" value="UniProtKB-KW"/>
</dbReference>
<keyword evidence="6" id="KW-0406">Ion transport</keyword>
<reference evidence="10" key="1">
    <citation type="submission" date="2021-01" db="EMBL/GenBank/DDBJ databases">
        <authorList>
            <person name="Corre E."/>
            <person name="Pelletier E."/>
            <person name="Niang G."/>
            <person name="Scheremetjew M."/>
            <person name="Finn R."/>
            <person name="Kale V."/>
            <person name="Holt S."/>
            <person name="Cochrane G."/>
            <person name="Meng A."/>
            <person name="Brown T."/>
            <person name="Cohen L."/>
        </authorList>
    </citation>
    <scope>NUCLEOTIDE SEQUENCE</scope>
    <source>
        <strain evidence="10">CCMP1897</strain>
    </source>
</reference>
<evidence type="ECO:0000256" key="8">
    <source>
        <dbReference type="ARBA" id="ARBA00023303"/>
    </source>
</evidence>
<evidence type="ECO:0000256" key="3">
    <source>
        <dbReference type="ARBA" id="ARBA00022448"/>
    </source>
</evidence>
<feature type="transmembrane region" description="Helical" evidence="9">
    <location>
        <begin position="80"/>
        <end position="99"/>
    </location>
</feature>
<keyword evidence="5 9" id="KW-1133">Transmembrane helix</keyword>
<evidence type="ECO:0000313" key="10">
    <source>
        <dbReference type="EMBL" id="CAE0612460.1"/>
    </source>
</evidence>
<sequence length="480" mass="53636">MGYCQRCRKALVESFTNTWNVVHGLYLGIAIGLLLLWSGSTSLREGSTWGQQWSASLRWAGITLLFITIPLIGEATVKSILRFLGTVLGGLIALVSWLILPKAWYMSLIGGLVIFVTYVVGLTVKKVQYGTTLCGVTYLIVCMAGLGQENANLQVLKVATTRIFGITFGITIGLLISIIHPASAAEKIHINIAISLEKLARVVRLCLEHVHPEDTIQAPTSQEKVQEVSEALDDIRTRILKAQGMVPAARMEVGVFRLLRHKVYLPWCFPKRPRNGKVPVREVTSLLKLLRRACYVIDMLTESTNIDNDSFIRYAIQIVQGEDLMAELVDECCKTFQLLADKFRNYESCTNEHLAKFDAAARKFLENSFSMRRKLIRAECYRVVVDASDGSAKLTADDLGQRILAHEKDATPTGRLHYYELQVAMEALLSLLPSVMEVGSRVNQLWPFSNFTAYEIQLSQEDGKLEDNKSKHDVVEASIP</sequence>
<comment type="subcellular location">
    <subcellularLocation>
        <location evidence="1">Membrane</location>
        <topology evidence="1">Multi-pass membrane protein</topology>
    </subcellularLocation>
</comment>
<evidence type="ECO:0000256" key="1">
    <source>
        <dbReference type="ARBA" id="ARBA00004141"/>
    </source>
</evidence>
<dbReference type="GO" id="GO:0015743">
    <property type="term" value="P:malate transport"/>
    <property type="evidence" value="ECO:0007669"/>
    <property type="project" value="InterPro"/>
</dbReference>
<keyword evidence="8" id="KW-0407">Ion channel</keyword>
<dbReference type="Pfam" id="PF11744">
    <property type="entry name" value="ALMT"/>
    <property type="match status" value="1"/>
</dbReference>
<evidence type="ECO:0000256" key="4">
    <source>
        <dbReference type="ARBA" id="ARBA00022692"/>
    </source>
</evidence>
<keyword evidence="4 9" id="KW-0812">Transmembrane</keyword>
<proteinExistence type="inferred from homology"/>
<evidence type="ECO:0000256" key="5">
    <source>
        <dbReference type="ARBA" id="ARBA00022989"/>
    </source>
</evidence>